<comment type="similarity">
    <text evidence="2">Belongs to the glycosyltransferase 4 family. MraY subfamily.</text>
</comment>
<feature type="compositionally biased region" description="Basic and acidic residues" evidence="7">
    <location>
        <begin position="122"/>
        <end position="133"/>
    </location>
</feature>
<dbReference type="PROSITE" id="PS01347">
    <property type="entry name" value="MRAY_1"/>
    <property type="match status" value="1"/>
</dbReference>
<dbReference type="InterPro" id="IPR018480">
    <property type="entry name" value="PNAcMuramoyl-5peptid_Trfase_CS"/>
</dbReference>
<dbReference type="PANTHER" id="PTHR22926:SF5">
    <property type="entry name" value="PHOSPHO-N-ACETYLMURAMOYL-PENTAPEPTIDE-TRANSFERASE HOMOLOG"/>
    <property type="match status" value="1"/>
</dbReference>
<dbReference type="RefSeq" id="XP_039126067.1">
    <property type="nucleotide sequence ID" value="XM_039270133.1"/>
</dbReference>
<feature type="transmembrane region" description="Helical" evidence="8">
    <location>
        <begin position="340"/>
        <end position="362"/>
    </location>
</feature>
<dbReference type="InterPro" id="IPR003524">
    <property type="entry name" value="PNAcMuramoyl-5peptid_Trfase"/>
</dbReference>
<dbReference type="GeneID" id="120262078"/>
<evidence type="ECO:0000256" key="7">
    <source>
        <dbReference type="SAM" id="MobiDB-lite"/>
    </source>
</evidence>
<protein>
    <submittedName>
        <fullName evidence="10">Phospho-N-acetylmuramoyl-pentapeptide- transferase homolog</fullName>
    </submittedName>
</protein>
<dbReference type="GO" id="GO:0071555">
    <property type="term" value="P:cell wall organization"/>
    <property type="evidence" value="ECO:0007669"/>
    <property type="project" value="TreeGrafter"/>
</dbReference>
<comment type="subcellular location">
    <subcellularLocation>
        <location evidence="1">Membrane</location>
        <topology evidence="1">Multi-pass membrane protein</topology>
    </subcellularLocation>
</comment>
<accession>A0AB40BFH4</accession>
<keyword evidence="9" id="KW-1185">Reference proteome</keyword>
<keyword evidence="3 10" id="KW-0808">Transferase</keyword>
<evidence type="ECO:0000256" key="5">
    <source>
        <dbReference type="ARBA" id="ARBA00022989"/>
    </source>
</evidence>
<dbReference type="Proteomes" id="UP001515500">
    <property type="component" value="Chromosome 5"/>
</dbReference>
<feature type="transmembrane region" description="Helical" evidence="8">
    <location>
        <begin position="242"/>
        <end position="261"/>
    </location>
</feature>
<feature type="transmembrane region" description="Helical" evidence="8">
    <location>
        <begin position="267"/>
        <end position="287"/>
    </location>
</feature>
<organism evidence="9 10">
    <name type="scientific">Dioscorea cayennensis subsp. rotundata</name>
    <name type="common">White Guinea yam</name>
    <name type="synonym">Dioscorea rotundata</name>
    <dbReference type="NCBI Taxonomy" id="55577"/>
    <lineage>
        <taxon>Eukaryota</taxon>
        <taxon>Viridiplantae</taxon>
        <taxon>Streptophyta</taxon>
        <taxon>Embryophyta</taxon>
        <taxon>Tracheophyta</taxon>
        <taxon>Spermatophyta</taxon>
        <taxon>Magnoliopsida</taxon>
        <taxon>Liliopsida</taxon>
        <taxon>Dioscoreales</taxon>
        <taxon>Dioscoreaceae</taxon>
        <taxon>Dioscorea</taxon>
    </lineage>
</organism>
<name>A0AB40BFH4_DIOCR</name>
<evidence type="ECO:0000256" key="2">
    <source>
        <dbReference type="ARBA" id="ARBA00005583"/>
    </source>
</evidence>
<feature type="transmembrane region" description="Helical" evidence="8">
    <location>
        <begin position="400"/>
        <end position="418"/>
    </location>
</feature>
<dbReference type="InterPro" id="IPR000715">
    <property type="entry name" value="Glycosyl_transferase_4"/>
</dbReference>
<keyword evidence="5 8" id="KW-1133">Transmembrane helix</keyword>
<feature type="region of interest" description="Disordered" evidence="7">
    <location>
        <begin position="102"/>
        <end position="133"/>
    </location>
</feature>
<dbReference type="Pfam" id="PF10555">
    <property type="entry name" value="MraY_sig1"/>
    <property type="match status" value="1"/>
</dbReference>
<evidence type="ECO:0000313" key="9">
    <source>
        <dbReference type="Proteomes" id="UP001515500"/>
    </source>
</evidence>
<evidence type="ECO:0000256" key="4">
    <source>
        <dbReference type="ARBA" id="ARBA00022692"/>
    </source>
</evidence>
<feature type="transmembrane region" description="Helical" evidence="8">
    <location>
        <begin position="498"/>
        <end position="520"/>
    </location>
</feature>
<dbReference type="CDD" id="cd06852">
    <property type="entry name" value="GT_MraY"/>
    <property type="match status" value="1"/>
</dbReference>
<feature type="transmembrane region" description="Helical" evidence="8">
    <location>
        <begin position="202"/>
        <end position="221"/>
    </location>
</feature>
<evidence type="ECO:0000256" key="8">
    <source>
        <dbReference type="SAM" id="Phobius"/>
    </source>
</evidence>
<gene>
    <name evidence="10" type="primary">LOC120262078</name>
</gene>
<dbReference type="Pfam" id="PF00953">
    <property type="entry name" value="Glycos_transf_4"/>
    <property type="match status" value="1"/>
</dbReference>
<dbReference type="GO" id="GO:0044038">
    <property type="term" value="P:cell wall macromolecule biosynthetic process"/>
    <property type="evidence" value="ECO:0007669"/>
    <property type="project" value="TreeGrafter"/>
</dbReference>
<dbReference type="GO" id="GO:0005886">
    <property type="term" value="C:plasma membrane"/>
    <property type="evidence" value="ECO:0007669"/>
    <property type="project" value="TreeGrafter"/>
</dbReference>
<keyword evidence="4 8" id="KW-0812">Transmembrane</keyword>
<feature type="transmembrane region" description="Helical" evidence="8">
    <location>
        <begin position="374"/>
        <end position="394"/>
    </location>
</feature>
<sequence>MNPFIPSISNSVPSSPNPLSMSSSLPFFLRLAPLRQSIIRSTIPNHTRAPAYSWFSKPSGLRIDRRGCTSSGFPIRVSAMDDDPMDVYSIFDENDVVSGMNSSYMMSSSEGEDSDSDPFLDPNRDVDLPPRKDQKDIPDAALTMAAHRFASINRGHRKRRIRRGVWNNMGLIAFVILFLLFVDWCSWRIVRIPLESFYLTHPFWVSTSLSACAGWIYIPLVDSMKLHQIQSKGGPSAPSSKRGIPTMGGLFFIPVGVIVARCKAGSHSYPVYGSVLATLACAAVGLLDDGLSLVKNRSYGLSGWTKFFLLVVVGASFSVWMNSANLPTPYNMKFLVPFPAPLGLVYFGKFYLALTTFCFASIGTGVNLADKLDGLAGGTAALAFLGMAVAILPICPELSIFGASMAGACVGFLVHNRYRASIFMGDTGSLALGGALAAMASCTGMFLPLFISSGVFILDAVSVIVQVLTLRATRCIHGTSKYIRRIAPMHRILELCGLKEPVIVAIAYVIYCSMAMYAGYVGLISA</sequence>
<dbReference type="PANTHER" id="PTHR22926">
    <property type="entry name" value="PHOSPHO-N-ACETYLMURAMOYL-PENTAPEPTIDE-TRANSFERASE"/>
    <property type="match status" value="1"/>
</dbReference>
<dbReference type="AlphaFoldDB" id="A0AB40BFH4"/>
<feature type="transmembrane region" description="Helical" evidence="8">
    <location>
        <begin position="299"/>
        <end position="320"/>
    </location>
</feature>
<feature type="transmembrane region" description="Helical" evidence="8">
    <location>
        <begin position="430"/>
        <end position="451"/>
    </location>
</feature>
<proteinExistence type="inferred from homology"/>
<evidence type="ECO:0000256" key="3">
    <source>
        <dbReference type="ARBA" id="ARBA00022679"/>
    </source>
</evidence>
<reference evidence="10" key="1">
    <citation type="submission" date="2025-08" db="UniProtKB">
        <authorList>
            <consortium name="RefSeq"/>
        </authorList>
    </citation>
    <scope>IDENTIFICATION</scope>
</reference>
<evidence type="ECO:0000256" key="6">
    <source>
        <dbReference type="ARBA" id="ARBA00023136"/>
    </source>
</evidence>
<keyword evidence="6 8" id="KW-0472">Membrane</keyword>
<dbReference type="GO" id="GO:0008963">
    <property type="term" value="F:phospho-N-acetylmuramoyl-pentapeptide-transferase activity"/>
    <property type="evidence" value="ECO:0007669"/>
    <property type="project" value="InterPro"/>
</dbReference>
<feature type="transmembrane region" description="Helical" evidence="8">
    <location>
        <begin position="164"/>
        <end position="182"/>
    </location>
</feature>
<evidence type="ECO:0000313" key="10">
    <source>
        <dbReference type="RefSeq" id="XP_039126067.1"/>
    </source>
</evidence>
<evidence type="ECO:0000256" key="1">
    <source>
        <dbReference type="ARBA" id="ARBA00004141"/>
    </source>
</evidence>